<accession>A0ABN6LF40</accession>
<protein>
    <submittedName>
        <fullName evidence="1">Uncharacterized protein</fullName>
    </submittedName>
</protein>
<dbReference type="Proteomes" id="UP001354989">
    <property type="component" value="Plasmid pPP3"/>
</dbReference>
<sequence length="66" mass="7365">MNTPALKKTITIELEHTEDGLLQTVNIDSDIQPDRIKAVLQYLIEDITENHEDSTTDAPASETEKA</sequence>
<name>A0ABN6LF40_9BACT</name>
<geneLocation type="plasmid" evidence="1 2">
    <name>pPP3</name>
</geneLocation>
<organism evidence="1 2">
    <name type="scientific">Persicobacter psychrovividus</name>
    <dbReference type="NCBI Taxonomy" id="387638"/>
    <lineage>
        <taxon>Bacteria</taxon>
        <taxon>Pseudomonadati</taxon>
        <taxon>Bacteroidota</taxon>
        <taxon>Cytophagia</taxon>
        <taxon>Cytophagales</taxon>
        <taxon>Persicobacteraceae</taxon>
        <taxon>Persicobacter</taxon>
    </lineage>
</organism>
<evidence type="ECO:0000313" key="1">
    <source>
        <dbReference type="EMBL" id="BDD01801.1"/>
    </source>
</evidence>
<evidence type="ECO:0000313" key="2">
    <source>
        <dbReference type="Proteomes" id="UP001354989"/>
    </source>
</evidence>
<proteinExistence type="predicted"/>
<dbReference type="RefSeq" id="WP_338398946.1">
    <property type="nucleotide sequence ID" value="NZ_AP025295.1"/>
</dbReference>
<keyword evidence="2" id="KW-1185">Reference proteome</keyword>
<reference evidence="1 2" key="1">
    <citation type="submission" date="2021-12" db="EMBL/GenBank/DDBJ databases">
        <title>Genome sequencing of bacteria with rrn-lacking chromosome and rrn-plasmid.</title>
        <authorList>
            <person name="Anda M."/>
            <person name="Iwasaki W."/>
        </authorList>
    </citation>
    <scope>NUCLEOTIDE SEQUENCE [LARGE SCALE GENOMIC DNA]</scope>
    <source>
        <strain evidence="1 2">NBRC 101262</strain>
        <plasmid evidence="1 2">pPP3</plasmid>
    </source>
</reference>
<dbReference type="EMBL" id="AP025295">
    <property type="protein sequence ID" value="BDD01801.1"/>
    <property type="molecule type" value="Genomic_DNA"/>
</dbReference>
<gene>
    <name evidence="1" type="ORF">PEPS_40810</name>
</gene>
<keyword evidence="1" id="KW-0614">Plasmid</keyword>